<evidence type="ECO:0000313" key="1">
    <source>
        <dbReference type="EMBL" id="QOX65862.1"/>
    </source>
</evidence>
<dbReference type="Proteomes" id="UP000594014">
    <property type="component" value="Chromosome"/>
</dbReference>
<reference evidence="1" key="1">
    <citation type="submission" date="2019-08" db="EMBL/GenBank/DDBJ databases">
        <title>Genome sequence of Clostridiales bacterium MT110.</title>
        <authorList>
            <person name="Cao J."/>
        </authorList>
    </citation>
    <scope>NUCLEOTIDE SEQUENCE</scope>
    <source>
        <strain evidence="1">MT110</strain>
    </source>
</reference>
<keyword evidence="2" id="KW-1185">Reference proteome</keyword>
<name>A0ACD1AGX9_9FIRM</name>
<sequence>MEKPRHTGNKRLGDLLVENGTLKKEQLTEVLIKQKNSNKRLGELLIEEMMVTEEQILETLEQQFGLDRVHLDRINIDKQAVLSVPESLASKYTLIPIGVEGEKIRVAIADPLNIFALDDVKIASGYEVEVVIASRHEILKYIDRFYSSQFAQKAAEELSKEHRQEEERHARTDESIDIKDAPAVKLVDSIIKEAVKSNASDIHIEPFEDYIKIRNRIDGELRETMRSGKGALGALITRIKIMADLNIAEKRLPQDGRIITRVDNLDIDLRVSVLPTVYGEKIVIRILKRDSFLVSKHDMGLQEHELILLNRMIKHPHGIILVTGPTGSGKSTTLYSILNDLNTPNKNIITVEDPVEYVLEGINQVHVNTKIGMTFATGLRSILRQDPDIIMIGEIRDMETAEIAIRSAITGHLILSTMHTNDAPSTAVRLADMGIEPYLAATSLVGVISQRLVRRICPECRAAYEATSREKIILNHSMDSPLTLYRGKGCPRCGNTGYSGRVGVYEIMEISKEHREMIMEGKSSDELRNLSIEKGMRTLRTSCDELVLNGTTTVDELAKITYLKD</sequence>
<organism evidence="1 2">
    <name type="scientific">Anoxybacterium hadale</name>
    <dbReference type="NCBI Taxonomy" id="3408580"/>
    <lineage>
        <taxon>Bacteria</taxon>
        <taxon>Bacillati</taxon>
        <taxon>Bacillota</taxon>
        <taxon>Clostridia</taxon>
        <taxon>Peptostreptococcales</taxon>
        <taxon>Anaerovoracaceae</taxon>
        <taxon>Anoxybacterium</taxon>
    </lineage>
</organism>
<accession>A0ACD1AGX9</accession>
<dbReference type="EMBL" id="CP042469">
    <property type="protein sequence ID" value="QOX65862.1"/>
    <property type="molecule type" value="Genomic_DNA"/>
</dbReference>
<protein>
    <submittedName>
        <fullName evidence="1">Type II secretion system protein GspE</fullName>
    </submittedName>
</protein>
<proteinExistence type="predicted"/>
<evidence type="ECO:0000313" key="2">
    <source>
        <dbReference type="Proteomes" id="UP000594014"/>
    </source>
</evidence>
<gene>
    <name evidence="1" type="ORF">FRZ06_06655</name>
</gene>